<sequence length="115" mass="12209">MKSFFIPVLIALLGFSLLTLADFGANRENNEESKGLSGLENGVIVSVEAKISESNEVEEDQEEQDEGGSQNRAIDPASCAVKCQPVCVSAPAGSNCTCTQFFLGFFPISSITIPC</sequence>
<reference evidence="2 3" key="1">
    <citation type="journal article" date="2018" name="Nat. Ecol. Evol.">
        <title>Genomic signatures of mitonuclear coevolution across populations of Tigriopus californicus.</title>
        <authorList>
            <person name="Barreto F.S."/>
            <person name="Watson E.T."/>
            <person name="Lima T.G."/>
            <person name="Willett C.S."/>
            <person name="Edmands S."/>
            <person name="Li W."/>
            <person name="Burton R.S."/>
        </authorList>
    </citation>
    <scope>NUCLEOTIDE SEQUENCE [LARGE SCALE GENOMIC DNA]</scope>
    <source>
        <strain evidence="2 3">San Diego</strain>
    </source>
</reference>
<gene>
    <name evidence="2" type="ORF">TCAL_12948</name>
</gene>
<keyword evidence="1" id="KW-0732">Signal</keyword>
<name>A0A553PT19_TIGCA</name>
<proteinExistence type="predicted"/>
<comment type="caution">
    <text evidence="2">The sequence shown here is derived from an EMBL/GenBank/DDBJ whole genome shotgun (WGS) entry which is preliminary data.</text>
</comment>
<accession>A0A553PT19</accession>
<dbReference type="AlphaFoldDB" id="A0A553PT19"/>
<feature type="signal peptide" evidence="1">
    <location>
        <begin position="1"/>
        <end position="21"/>
    </location>
</feature>
<organism evidence="2 3">
    <name type="scientific">Tigriopus californicus</name>
    <name type="common">Marine copepod</name>
    <dbReference type="NCBI Taxonomy" id="6832"/>
    <lineage>
        <taxon>Eukaryota</taxon>
        <taxon>Metazoa</taxon>
        <taxon>Ecdysozoa</taxon>
        <taxon>Arthropoda</taxon>
        <taxon>Crustacea</taxon>
        <taxon>Multicrustacea</taxon>
        <taxon>Hexanauplia</taxon>
        <taxon>Copepoda</taxon>
        <taxon>Harpacticoida</taxon>
        <taxon>Harpacticidae</taxon>
        <taxon>Tigriopus</taxon>
    </lineage>
</organism>
<evidence type="ECO:0000313" key="2">
    <source>
        <dbReference type="EMBL" id="TRY80828.1"/>
    </source>
</evidence>
<evidence type="ECO:0000313" key="3">
    <source>
        <dbReference type="Proteomes" id="UP000318571"/>
    </source>
</evidence>
<dbReference type="EMBL" id="VCGU01000001">
    <property type="protein sequence ID" value="TRY80828.1"/>
    <property type="molecule type" value="Genomic_DNA"/>
</dbReference>
<protein>
    <recommendedName>
        <fullName evidence="4">Invertebrate defensins family profile domain-containing protein</fullName>
    </recommendedName>
</protein>
<keyword evidence="3" id="KW-1185">Reference proteome</keyword>
<feature type="chain" id="PRO_5021759456" description="Invertebrate defensins family profile domain-containing protein" evidence="1">
    <location>
        <begin position="22"/>
        <end position="115"/>
    </location>
</feature>
<evidence type="ECO:0008006" key="4">
    <source>
        <dbReference type="Google" id="ProtNLM"/>
    </source>
</evidence>
<evidence type="ECO:0000256" key="1">
    <source>
        <dbReference type="SAM" id="SignalP"/>
    </source>
</evidence>
<dbReference type="Proteomes" id="UP000318571">
    <property type="component" value="Chromosome 12"/>
</dbReference>